<evidence type="ECO:0000313" key="3">
    <source>
        <dbReference type="EMBL" id="KAA6438548.1"/>
    </source>
</evidence>
<evidence type="ECO:0000256" key="2">
    <source>
        <dbReference type="SAM" id="Phobius"/>
    </source>
</evidence>
<evidence type="ECO:0000256" key="1">
    <source>
        <dbReference type="SAM" id="MobiDB-lite"/>
    </source>
</evidence>
<dbReference type="EMBL" id="VBSN01000049">
    <property type="protein sequence ID" value="KAA6438548.1"/>
    <property type="molecule type" value="Genomic_DNA"/>
</dbReference>
<dbReference type="AlphaFoldDB" id="A0A5M8QTF5"/>
<dbReference type="RefSeq" id="WP_139013350.1">
    <property type="nucleotide sequence ID" value="NZ_VBSN01000049.1"/>
</dbReference>
<dbReference type="OrthoDB" id="942039at2"/>
<name>A0A5M8QTF5_9BACT</name>
<keyword evidence="2" id="KW-1133">Transmembrane helix</keyword>
<sequence>MKSPEEEADHELGKKLREKLENYEAPVNEQVRLNVFAALDRSLNKWYWFAALGILLIIAAFFLGERLKDRYTDQKGALSTSGKTRIVIRRKDDAKSVIKDTHQNSDKTLSEANSAAATTSGISEKKAGIQKQNSKKADSKKCRPLALVKPYISRRYKLIPLQTFEDTVKKDIRKSDAEVSIEAGAKTIQLPVDLAFLPAIDQIAPGSSSKLPAIPNVLPDKGSKPVKRPGIMHGVTAIFSAAALQSFQLVDLGHSGSERIQNFQFAPLLSNRSLSYKLTAGVEKKHTQLLLSYQYLRSWNEYEIGTDQVIAAQNDMHQYSMIRLGEGHIADDRSHLIGIGIRQRFMVPRQILATSSLHLGVDYTRVVPIGQDMVWGNLGFYKRIYQSDRNVLEAGPFVQYSFAKRNVAGKSWKYRPYQFGVSLHFRIR</sequence>
<feature type="region of interest" description="Disordered" evidence="1">
    <location>
        <begin position="98"/>
        <end position="137"/>
    </location>
</feature>
<comment type="caution">
    <text evidence="3">The sequence shown here is derived from an EMBL/GenBank/DDBJ whole genome shotgun (WGS) entry which is preliminary data.</text>
</comment>
<organism evidence="3 4">
    <name type="scientific">Dyadobacter flavalbus</name>
    <dbReference type="NCBI Taxonomy" id="2579942"/>
    <lineage>
        <taxon>Bacteria</taxon>
        <taxon>Pseudomonadati</taxon>
        <taxon>Bacteroidota</taxon>
        <taxon>Cytophagia</taxon>
        <taxon>Cytophagales</taxon>
        <taxon>Spirosomataceae</taxon>
        <taxon>Dyadobacter</taxon>
    </lineage>
</organism>
<evidence type="ECO:0000313" key="4">
    <source>
        <dbReference type="Proteomes" id="UP000323994"/>
    </source>
</evidence>
<feature type="compositionally biased region" description="Polar residues" evidence="1">
    <location>
        <begin position="110"/>
        <end position="122"/>
    </location>
</feature>
<gene>
    <name evidence="3" type="ORF">FEM33_17865</name>
</gene>
<dbReference type="Proteomes" id="UP000323994">
    <property type="component" value="Unassembled WGS sequence"/>
</dbReference>
<proteinExistence type="predicted"/>
<accession>A0A5M8QTF5</accession>
<keyword evidence="2" id="KW-0472">Membrane</keyword>
<feature type="compositionally biased region" description="Basic and acidic residues" evidence="1">
    <location>
        <begin position="98"/>
        <end position="109"/>
    </location>
</feature>
<reference evidence="3 4" key="1">
    <citation type="submission" date="2019-05" db="EMBL/GenBank/DDBJ databases">
        <authorList>
            <person name="Qu J.-H."/>
        </authorList>
    </citation>
    <scope>NUCLEOTIDE SEQUENCE [LARGE SCALE GENOMIC DNA]</scope>
    <source>
        <strain evidence="3 4">NS28</strain>
    </source>
</reference>
<protein>
    <submittedName>
        <fullName evidence="3">Uncharacterized protein</fullName>
    </submittedName>
</protein>
<keyword evidence="2" id="KW-0812">Transmembrane</keyword>
<keyword evidence="4" id="KW-1185">Reference proteome</keyword>
<feature type="transmembrane region" description="Helical" evidence="2">
    <location>
        <begin position="46"/>
        <end position="64"/>
    </location>
</feature>